<organism evidence="2">
    <name type="scientific">uncultured bacterium</name>
    <name type="common">gcode 4</name>
    <dbReference type="NCBI Taxonomy" id="1234023"/>
    <lineage>
        <taxon>Bacteria</taxon>
        <taxon>environmental samples</taxon>
    </lineage>
</organism>
<dbReference type="EMBL" id="AMFJ01036138">
    <property type="protein sequence ID" value="EKD25007.1"/>
    <property type="molecule type" value="Genomic_DNA"/>
</dbReference>
<evidence type="ECO:0000256" key="1">
    <source>
        <dbReference type="SAM" id="Phobius"/>
    </source>
</evidence>
<accession>K1XIK5</accession>
<dbReference type="AlphaFoldDB" id="K1XIK5"/>
<reference evidence="2" key="1">
    <citation type="journal article" date="2012" name="Science">
        <title>Fermentation, hydrogen, and sulfur metabolism in multiple uncultivated bacterial phyla.</title>
        <authorList>
            <person name="Wrighton K.C."/>
            <person name="Thomas B.C."/>
            <person name="Sharon I."/>
            <person name="Miller C.S."/>
            <person name="Castelle C.J."/>
            <person name="VerBerkmoes N.C."/>
            <person name="Wilkins M.J."/>
            <person name="Hettich R.L."/>
            <person name="Lipton M.S."/>
            <person name="Williams K.H."/>
            <person name="Long P.E."/>
            <person name="Banfield J.F."/>
        </authorList>
    </citation>
    <scope>NUCLEOTIDE SEQUENCE [LARGE SCALE GENOMIC DNA]</scope>
</reference>
<gene>
    <name evidence="2" type="ORF">ACD_80C00131G0010</name>
</gene>
<proteinExistence type="predicted"/>
<sequence length="159" mass="19266">MSLSEWSLFGISLNTSTSIIALVLFLLVSWVIGYFFVEILFWRTYIFHSSLRRYSKPWSVLTLHCVIWWIIINVLFLMISNWIQWIYHILQKKYIFSWNIATKIIEFLTLSVEAKLDIQMIVFAIIYLFFLGLFTLVVVYPFIKILNRIARWPRHRWYS</sequence>
<evidence type="ECO:0000313" key="2">
    <source>
        <dbReference type="EMBL" id="EKD25007.1"/>
    </source>
</evidence>
<protein>
    <submittedName>
        <fullName evidence="2">Uncharacterized protein</fullName>
    </submittedName>
</protein>
<keyword evidence="1" id="KW-1133">Transmembrane helix</keyword>
<keyword evidence="1" id="KW-0812">Transmembrane</keyword>
<feature type="transmembrane region" description="Helical" evidence="1">
    <location>
        <begin position="20"/>
        <end position="41"/>
    </location>
</feature>
<feature type="transmembrane region" description="Helical" evidence="1">
    <location>
        <begin position="118"/>
        <end position="143"/>
    </location>
</feature>
<name>K1XIK5_9BACT</name>
<comment type="caution">
    <text evidence="2">The sequence shown here is derived from an EMBL/GenBank/DDBJ whole genome shotgun (WGS) entry which is preliminary data.</text>
</comment>
<feature type="transmembrane region" description="Helical" evidence="1">
    <location>
        <begin position="61"/>
        <end position="83"/>
    </location>
</feature>
<keyword evidence="1" id="KW-0472">Membrane</keyword>